<sequence>MTFIESILKKMDWCPMKNSLGKRTKIDCFSEFKLENGILESGSSPAGIQESRIFKVQINLFPERWAVIILVFTLITSLVLWTYSPESSFLIILSELILYLPLILLLLSHHPSTVTVMPEKIIIKRPLRKPVVIEKENIRQISIEKNENRSLRWPMRLVFLATLPIILLRTIERIIRDLQLEEAAPASAKLSLFLSQFLVAAFLLVFFYNFELRAPYQQILKVTTYSNVKLWIYTKEPEELTKLLNFRI</sequence>
<dbReference type="Pfam" id="PF07895">
    <property type="entry name" value="DUF1673"/>
    <property type="match status" value="1"/>
</dbReference>
<dbReference type="KEGG" id="mhor:MSHOH_0123"/>
<dbReference type="HOGENOM" id="CLU_097793_0_0_2"/>
<gene>
    <name evidence="2" type="ORF">MSHOH_0123</name>
</gene>
<feature type="transmembrane region" description="Helical" evidence="1">
    <location>
        <begin position="65"/>
        <end position="83"/>
    </location>
</feature>
<evidence type="ECO:0000313" key="2">
    <source>
        <dbReference type="EMBL" id="AKB76606.1"/>
    </source>
</evidence>
<dbReference type="Proteomes" id="UP000033101">
    <property type="component" value="Chromosome"/>
</dbReference>
<proteinExistence type="predicted"/>
<name>A0A0E3S7S7_9EURY</name>
<feature type="transmembrane region" description="Helical" evidence="1">
    <location>
        <begin position="89"/>
        <end position="107"/>
    </location>
</feature>
<dbReference type="EMBL" id="CP009516">
    <property type="protein sequence ID" value="AKB76606.1"/>
    <property type="molecule type" value="Genomic_DNA"/>
</dbReference>
<organism evidence="2 3">
    <name type="scientific">Methanosarcina horonobensis HB-1 = JCM 15518</name>
    <dbReference type="NCBI Taxonomy" id="1434110"/>
    <lineage>
        <taxon>Archaea</taxon>
        <taxon>Methanobacteriati</taxon>
        <taxon>Methanobacteriota</taxon>
        <taxon>Stenosarchaea group</taxon>
        <taxon>Methanomicrobia</taxon>
        <taxon>Methanosarcinales</taxon>
        <taxon>Methanosarcinaceae</taxon>
        <taxon>Methanosarcina</taxon>
    </lineage>
</organism>
<dbReference type="GeneID" id="24829238"/>
<dbReference type="InterPro" id="IPR012874">
    <property type="entry name" value="DUF1673_METspp"/>
</dbReference>
<keyword evidence="1" id="KW-0812">Transmembrane</keyword>
<evidence type="ECO:0008006" key="4">
    <source>
        <dbReference type="Google" id="ProtNLM"/>
    </source>
</evidence>
<dbReference type="AlphaFoldDB" id="A0A0E3S7S7"/>
<reference evidence="2 3" key="1">
    <citation type="submission" date="2014-07" db="EMBL/GenBank/DDBJ databases">
        <title>Methanogenic archaea and the global carbon cycle.</title>
        <authorList>
            <person name="Henriksen J.R."/>
            <person name="Luke J."/>
            <person name="Reinhart S."/>
            <person name="Benedict M.N."/>
            <person name="Youngblut N.D."/>
            <person name="Metcalf M.E."/>
            <person name="Whitaker R.J."/>
            <person name="Metcalf W.W."/>
        </authorList>
    </citation>
    <scope>NUCLEOTIDE SEQUENCE [LARGE SCALE GENOMIC DNA]</scope>
    <source>
        <strain evidence="2 3">HB-1</strain>
    </source>
</reference>
<dbReference type="PATRIC" id="fig|1434110.4.peg.141"/>
<keyword evidence="3" id="KW-1185">Reference proteome</keyword>
<evidence type="ECO:0000313" key="3">
    <source>
        <dbReference type="Proteomes" id="UP000033101"/>
    </source>
</evidence>
<feature type="transmembrane region" description="Helical" evidence="1">
    <location>
        <begin position="153"/>
        <end position="171"/>
    </location>
</feature>
<protein>
    <recommendedName>
        <fullName evidence="4">DUF1673 family protein</fullName>
    </recommendedName>
</protein>
<keyword evidence="1" id="KW-0472">Membrane</keyword>
<dbReference type="RefSeq" id="WP_048136696.1">
    <property type="nucleotide sequence ID" value="NZ_CP009516.1"/>
</dbReference>
<keyword evidence="1" id="KW-1133">Transmembrane helix</keyword>
<accession>A0A0E3S7S7</accession>
<dbReference type="STRING" id="1434110.MSHOH_0123"/>
<evidence type="ECO:0000256" key="1">
    <source>
        <dbReference type="SAM" id="Phobius"/>
    </source>
</evidence>
<dbReference type="OrthoDB" id="132871at2157"/>
<feature type="transmembrane region" description="Helical" evidence="1">
    <location>
        <begin position="191"/>
        <end position="210"/>
    </location>
</feature>